<dbReference type="RefSeq" id="WP_238897239.1">
    <property type="nucleotide sequence ID" value="NZ_JAKOGG010000012.1"/>
</dbReference>
<gene>
    <name evidence="3" type="ORF">L9G74_15040</name>
</gene>
<feature type="transmembrane region" description="Helical" evidence="2">
    <location>
        <begin position="6"/>
        <end position="30"/>
    </location>
</feature>
<evidence type="ECO:0000256" key="2">
    <source>
        <dbReference type="SAM" id="Phobius"/>
    </source>
</evidence>
<reference evidence="4" key="1">
    <citation type="submission" date="2023-07" db="EMBL/GenBank/DDBJ databases">
        <title>Shewanella mangrovi sp. nov., an acetaldehyde- degrading bacterium isolated from mangrove sediment.</title>
        <authorList>
            <person name="Liu Y."/>
        </authorList>
    </citation>
    <scope>NUCLEOTIDE SEQUENCE [LARGE SCALE GENOMIC DNA]</scope>
    <source>
        <strain evidence="4">C32</strain>
    </source>
</reference>
<dbReference type="EMBL" id="JAKOGG010000012">
    <property type="protein sequence ID" value="MCS4557763.1"/>
    <property type="molecule type" value="Genomic_DNA"/>
</dbReference>
<evidence type="ECO:0000313" key="3">
    <source>
        <dbReference type="EMBL" id="MCS4557763.1"/>
    </source>
</evidence>
<name>A0ABT2FN47_9GAMM</name>
<protein>
    <submittedName>
        <fullName evidence="3">Uncharacterized protein</fullName>
    </submittedName>
</protein>
<organism evidence="3 4">
    <name type="scientific">Shewanella electrica</name>
    <dbReference type="NCBI Taxonomy" id="515560"/>
    <lineage>
        <taxon>Bacteria</taxon>
        <taxon>Pseudomonadati</taxon>
        <taxon>Pseudomonadota</taxon>
        <taxon>Gammaproteobacteria</taxon>
        <taxon>Alteromonadales</taxon>
        <taxon>Shewanellaceae</taxon>
        <taxon>Shewanella</taxon>
    </lineage>
</organism>
<feature type="region of interest" description="Disordered" evidence="1">
    <location>
        <begin position="63"/>
        <end position="82"/>
    </location>
</feature>
<keyword evidence="2" id="KW-0472">Membrane</keyword>
<evidence type="ECO:0000256" key="1">
    <source>
        <dbReference type="SAM" id="MobiDB-lite"/>
    </source>
</evidence>
<comment type="caution">
    <text evidence="3">The sequence shown here is derived from an EMBL/GenBank/DDBJ whole genome shotgun (WGS) entry which is preliminary data.</text>
</comment>
<accession>A0ABT2FN47</accession>
<keyword evidence="2" id="KW-0812">Transmembrane</keyword>
<keyword evidence="4" id="KW-1185">Reference proteome</keyword>
<keyword evidence="2" id="KW-1133">Transmembrane helix</keyword>
<evidence type="ECO:0000313" key="4">
    <source>
        <dbReference type="Proteomes" id="UP001201549"/>
    </source>
</evidence>
<proteinExistence type="predicted"/>
<sequence>MGLAFSMLFLGTLIVALPIMLLLAVILLLASGVIGRKRIGAIISQLWQQKRTRYRRDIYDDSPHVERESRRPSHGRVFEHHE</sequence>
<dbReference type="Proteomes" id="UP001201549">
    <property type="component" value="Unassembled WGS sequence"/>
</dbReference>